<organism evidence="3 4">
    <name type="scientific">Saccoglossus kowalevskii</name>
    <name type="common">Acorn worm</name>
    <dbReference type="NCBI Taxonomy" id="10224"/>
    <lineage>
        <taxon>Eukaryota</taxon>
        <taxon>Metazoa</taxon>
        <taxon>Hemichordata</taxon>
        <taxon>Enteropneusta</taxon>
        <taxon>Harrimaniidae</taxon>
        <taxon>Saccoglossus</taxon>
    </lineage>
</organism>
<evidence type="ECO:0000313" key="3">
    <source>
        <dbReference type="Proteomes" id="UP000694865"/>
    </source>
</evidence>
<dbReference type="Proteomes" id="UP000694865">
    <property type="component" value="Unplaced"/>
</dbReference>
<dbReference type="Pfam" id="PF13417">
    <property type="entry name" value="GST_N_3"/>
    <property type="match status" value="1"/>
</dbReference>
<dbReference type="PANTHER" id="PTHR44188">
    <property type="entry name" value="GDAP1, ISOFORM A"/>
    <property type="match status" value="1"/>
</dbReference>
<dbReference type="InterPro" id="IPR004045">
    <property type="entry name" value="Glutathione_S-Trfase_N"/>
</dbReference>
<dbReference type="InterPro" id="IPR036282">
    <property type="entry name" value="Glutathione-S-Trfase_C_sf"/>
</dbReference>
<dbReference type="Gene3D" id="3.40.30.10">
    <property type="entry name" value="Glutaredoxin"/>
    <property type="match status" value="1"/>
</dbReference>
<keyword evidence="3" id="KW-1185">Reference proteome</keyword>
<gene>
    <name evidence="4" type="primary">LOC102806128</name>
</gene>
<comment type="similarity">
    <text evidence="1">Belongs to the GST superfamily.</text>
</comment>
<dbReference type="PROSITE" id="PS50404">
    <property type="entry name" value="GST_NTER"/>
    <property type="match status" value="1"/>
</dbReference>
<accession>A0ABM0M8V9</accession>
<evidence type="ECO:0000256" key="1">
    <source>
        <dbReference type="ARBA" id="ARBA00007409"/>
    </source>
</evidence>
<dbReference type="SUPFAM" id="SSF52833">
    <property type="entry name" value="Thioredoxin-like"/>
    <property type="match status" value="1"/>
</dbReference>
<evidence type="ECO:0000313" key="4">
    <source>
        <dbReference type="RefSeq" id="XP_006816450.1"/>
    </source>
</evidence>
<dbReference type="InterPro" id="IPR036249">
    <property type="entry name" value="Thioredoxin-like_sf"/>
</dbReference>
<dbReference type="PANTHER" id="PTHR44188:SF1">
    <property type="entry name" value="GDAP1, ISOFORM A"/>
    <property type="match status" value="1"/>
</dbReference>
<sequence length="215" mass="25004">MSGTTNFTLYVFGASYYSVRVEIGLAEKGINYDCCTINGFICENLEPWYMKMNPTGKVLTLMHGDKSVCGSAAILKYLDDEFPETVSLYPDKQSPLYDQIKQFEELVDSYFLGTLVGGCYKYPKYVPKFGLWDHNCCKNIWMEVFNDNFSSADIYLVVFLKKMGAIGFSSYWEDGKHPFVAEFFKRLEQRPSVKEVFKVYDDEVRKIREFQIKEY</sequence>
<proteinExistence type="inferred from homology"/>
<feature type="domain" description="GST N-terminal" evidence="2">
    <location>
        <begin position="5"/>
        <end position="86"/>
    </location>
</feature>
<dbReference type="GeneID" id="102806128"/>
<reference evidence="4" key="1">
    <citation type="submission" date="2025-08" db="UniProtKB">
        <authorList>
            <consortium name="RefSeq"/>
        </authorList>
    </citation>
    <scope>IDENTIFICATION</scope>
    <source>
        <tissue evidence="4">Testes</tissue>
    </source>
</reference>
<protein>
    <submittedName>
        <fullName evidence="4">Ganglioside-induced differentiation-associated protein 1-like</fullName>
    </submittedName>
</protein>
<dbReference type="RefSeq" id="XP_006816450.1">
    <property type="nucleotide sequence ID" value="XM_006816387.1"/>
</dbReference>
<name>A0ABM0M8V9_SACKO</name>
<dbReference type="SUPFAM" id="SSF47616">
    <property type="entry name" value="GST C-terminal domain-like"/>
    <property type="match status" value="1"/>
</dbReference>
<evidence type="ECO:0000259" key="2">
    <source>
        <dbReference type="PROSITE" id="PS50404"/>
    </source>
</evidence>
<dbReference type="CDD" id="cd00570">
    <property type="entry name" value="GST_N_family"/>
    <property type="match status" value="1"/>
</dbReference>